<protein>
    <submittedName>
        <fullName evidence="1">Uncharacterized protein</fullName>
    </submittedName>
</protein>
<dbReference type="Proteomes" id="UP000318141">
    <property type="component" value="Unassembled WGS sequence"/>
</dbReference>
<proteinExistence type="predicted"/>
<accession>A0A562B9B7</accession>
<reference evidence="1 2" key="1">
    <citation type="submission" date="2019-07" db="EMBL/GenBank/DDBJ databases">
        <title>Genome sequencing of lignin-degrading bacterial isolates.</title>
        <authorList>
            <person name="Gladden J."/>
        </authorList>
    </citation>
    <scope>NUCLEOTIDE SEQUENCE [LARGE SCALE GENOMIC DNA]</scope>
    <source>
        <strain evidence="1 2">J11</strain>
    </source>
</reference>
<comment type="caution">
    <text evidence="1">The sequence shown here is derived from an EMBL/GenBank/DDBJ whole genome shotgun (WGS) entry which is preliminary data.</text>
</comment>
<organism evidence="1 2">
    <name type="scientific">Cupriavidus gilardii J11</name>
    <dbReference type="NCBI Taxonomy" id="936133"/>
    <lineage>
        <taxon>Bacteria</taxon>
        <taxon>Pseudomonadati</taxon>
        <taxon>Pseudomonadota</taxon>
        <taxon>Betaproteobacteria</taxon>
        <taxon>Burkholderiales</taxon>
        <taxon>Burkholderiaceae</taxon>
        <taxon>Cupriavidus</taxon>
    </lineage>
</organism>
<evidence type="ECO:0000313" key="2">
    <source>
        <dbReference type="Proteomes" id="UP000318141"/>
    </source>
</evidence>
<gene>
    <name evidence="1" type="ORF">L602_000400000420</name>
</gene>
<sequence length="42" mass="4691">MKGAWRACADMAFDARRATPTVRATPVARTVPPMANQLRFEK</sequence>
<dbReference type="EMBL" id="VLJN01000034">
    <property type="protein sequence ID" value="TWG81723.1"/>
    <property type="molecule type" value="Genomic_DNA"/>
</dbReference>
<name>A0A562B9B7_9BURK</name>
<dbReference type="AlphaFoldDB" id="A0A562B9B7"/>
<evidence type="ECO:0000313" key="1">
    <source>
        <dbReference type="EMBL" id="TWG81723.1"/>
    </source>
</evidence>
<keyword evidence="2" id="KW-1185">Reference proteome</keyword>